<organism evidence="4 5">
    <name type="scientific">Caballeronia grimmiae</name>
    <dbReference type="NCBI Taxonomy" id="1071679"/>
    <lineage>
        <taxon>Bacteria</taxon>
        <taxon>Pseudomonadati</taxon>
        <taxon>Pseudomonadota</taxon>
        <taxon>Betaproteobacteria</taxon>
        <taxon>Burkholderiales</taxon>
        <taxon>Burkholderiaceae</taxon>
        <taxon>Caballeronia</taxon>
    </lineage>
</organism>
<keyword evidence="1" id="KW-0233">DNA recombination</keyword>
<name>A0A069NNU5_9BURK</name>
<dbReference type="RefSeq" id="WP_081851014.1">
    <property type="nucleotide sequence ID" value="NZ_BMEG01000017.1"/>
</dbReference>
<gene>
    <name evidence="4" type="ORF">BG57_25945</name>
</gene>
<dbReference type="InterPro" id="IPR011010">
    <property type="entry name" value="DNA_brk_join_enz"/>
</dbReference>
<dbReference type="STRING" id="1071679.BG57_25945"/>
<feature type="compositionally biased region" description="Polar residues" evidence="2">
    <location>
        <begin position="1"/>
        <end position="12"/>
    </location>
</feature>
<evidence type="ECO:0000256" key="2">
    <source>
        <dbReference type="SAM" id="MobiDB-lite"/>
    </source>
</evidence>
<evidence type="ECO:0000313" key="5">
    <source>
        <dbReference type="Proteomes" id="UP000027439"/>
    </source>
</evidence>
<evidence type="ECO:0000256" key="1">
    <source>
        <dbReference type="ARBA" id="ARBA00023172"/>
    </source>
</evidence>
<feature type="domain" description="Tyr recombinase" evidence="3">
    <location>
        <begin position="30"/>
        <end position="81"/>
    </location>
</feature>
<dbReference type="Proteomes" id="UP000027439">
    <property type="component" value="Unassembled WGS sequence"/>
</dbReference>
<evidence type="ECO:0000259" key="3">
    <source>
        <dbReference type="Pfam" id="PF00589"/>
    </source>
</evidence>
<dbReference type="GO" id="GO:0003677">
    <property type="term" value="F:DNA binding"/>
    <property type="evidence" value="ECO:0007669"/>
    <property type="project" value="InterPro"/>
</dbReference>
<dbReference type="InterPro" id="IPR013762">
    <property type="entry name" value="Integrase-like_cat_sf"/>
</dbReference>
<dbReference type="Pfam" id="PF00589">
    <property type="entry name" value="Phage_integrase"/>
    <property type="match status" value="1"/>
</dbReference>
<comment type="caution">
    <text evidence="4">The sequence shown here is derived from an EMBL/GenBank/DDBJ whole genome shotgun (WGS) entry which is preliminary data.</text>
</comment>
<dbReference type="AlphaFoldDB" id="A0A069NNU5"/>
<accession>A0A069NNU5</accession>
<sequence length="101" mass="11194">MAQFSVGVNTVNRPHDGKARRTTGKLSLDERTQLGRVNAHAFRHTFGTQSVADDVPMDVVPKVLGHVSLQTTTIYVQAEKQRVLEEGTGYYARLAKQAITR</sequence>
<dbReference type="SUPFAM" id="SSF56349">
    <property type="entry name" value="DNA breaking-rejoining enzymes"/>
    <property type="match status" value="1"/>
</dbReference>
<protein>
    <recommendedName>
        <fullName evidence="3">Tyr recombinase domain-containing protein</fullName>
    </recommendedName>
</protein>
<evidence type="ECO:0000313" key="4">
    <source>
        <dbReference type="EMBL" id="KDR26691.1"/>
    </source>
</evidence>
<dbReference type="InterPro" id="IPR002104">
    <property type="entry name" value="Integrase_catalytic"/>
</dbReference>
<feature type="region of interest" description="Disordered" evidence="2">
    <location>
        <begin position="1"/>
        <end position="25"/>
    </location>
</feature>
<dbReference type="GO" id="GO:0006310">
    <property type="term" value="P:DNA recombination"/>
    <property type="evidence" value="ECO:0007669"/>
    <property type="project" value="UniProtKB-KW"/>
</dbReference>
<dbReference type="Gene3D" id="1.10.443.10">
    <property type="entry name" value="Intergrase catalytic core"/>
    <property type="match status" value="1"/>
</dbReference>
<reference evidence="4 5" key="1">
    <citation type="submission" date="2014-03" db="EMBL/GenBank/DDBJ databases">
        <title>Draft Genome Sequences of Four Burkholderia Strains.</title>
        <authorList>
            <person name="Liu X.Y."/>
            <person name="Li C.X."/>
            <person name="Xu J.H."/>
        </authorList>
    </citation>
    <scope>NUCLEOTIDE SEQUENCE [LARGE SCALE GENOMIC DNA]</scope>
    <source>
        <strain evidence="4 5">R27</strain>
    </source>
</reference>
<proteinExistence type="predicted"/>
<dbReference type="EMBL" id="JFHE01000051">
    <property type="protein sequence ID" value="KDR26691.1"/>
    <property type="molecule type" value="Genomic_DNA"/>
</dbReference>
<dbReference type="GO" id="GO:0015074">
    <property type="term" value="P:DNA integration"/>
    <property type="evidence" value="ECO:0007669"/>
    <property type="project" value="InterPro"/>
</dbReference>
<dbReference type="eggNOG" id="COG4974">
    <property type="taxonomic scope" value="Bacteria"/>
</dbReference>